<name>A0A1H2HDA3_9BACT</name>
<sequence>MELNGNMFDDETLHPGSCCRRNDRHGIFLLTQNVEDKYLG</sequence>
<proteinExistence type="predicted"/>
<gene>
    <name evidence="1" type="ORF">SAMN04487931_106182</name>
</gene>
<accession>A0A1H2HDA3</accession>
<dbReference type="EMBL" id="FNLL01000006">
    <property type="protein sequence ID" value="SDU29871.1"/>
    <property type="molecule type" value="Genomic_DNA"/>
</dbReference>
<keyword evidence="2" id="KW-1185">Reference proteome</keyword>
<dbReference type="AlphaFoldDB" id="A0A1H2HDA3"/>
<organism evidence="1 2">
    <name type="scientific">Desulfobacula phenolica</name>
    <dbReference type="NCBI Taxonomy" id="90732"/>
    <lineage>
        <taxon>Bacteria</taxon>
        <taxon>Pseudomonadati</taxon>
        <taxon>Thermodesulfobacteriota</taxon>
        <taxon>Desulfobacteria</taxon>
        <taxon>Desulfobacterales</taxon>
        <taxon>Desulfobacteraceae</taxon>
        <taxon>Desulfobacula</taxon>
    </lineage>
</organism>
<evidence type="ECO:0000313" key="1">
    <source>
        <dbReference type="EMBL" id="SDU29871.1"/>
    </source>
</evidence>
<evidence type="ECO:0000313" key="2">
    <source>
        <dbReference type="Proteomes" id="UP000199608"/>
    </source>
</evidence>
<protein>
    <submittedName>
        <fullName evidence="1">Uncharacterized protein</fullName>
    </submittedName>
</protein>
<dbReference type="Proteomes" id="UP000199608">
    <property type="component" value="Unassembled WGS sequence"/>
</dbReference>
<reference evidence="2" key="1">
    <citation type="submission" date="2016-10" db="EMBL/GenBank/DDBJ databases">
        <authorList>
            <person name="Varghese N."/>
            <person name="Submissions S."/>
        </authorList>
    </citation>
    <scope>NUCLEOTIDE SEQUENCE [LARGE SCALE GENOMIC DNA]</scope>
    <source>
        <strain evidence="2">DSM 3384</strain>
    </source>
</reference>